<dbReference type="NCBIfam" id="TIGR04306">
    <property type="entry name" value="salvage_TenA"/>
    <property type="match status" value="1"/>
</dbReference>
<dbReference type="InterPro" id="IPR004305">
    <property type="entry name" value="Thiaminase-2/PQQC"/>
</dbReference>
<keyword evidence="1" id="KW-0784">Thiamine biosynthesis</keyword>
<reference evidence="4" key="1">
    <citation type="journal article" date="2019" name="Int. J. Syst. Evol. Microbiol.">
        <title>The Global Catalogue of Microorganisms (GCM) 10K type strain sequencing project: providing services to taxonomists for standard genome sequencing and annotation.</title>
        <authorList>
            <consortium name="The Broad Institute Genomics Platform"/>
            <consortium name="The Broad Institute Genome Sequencing Center for Infectious Disease"/>
            <person name="Wu L."/>
            <person name="Ma J."/>
        </authorList>
    </citation>
    <scope>NUCLEOTIDE SEQUENCE [LARGE SCALE GENOMIC DNA]</scope>
    <source>
        <strain evidence="4">JCM 31921</strain>
    </source>
</reference>
<sequence>MRWSDTIWQDTADIYNRILEMPFIKELSEGTLPPAKFRFYIAQDARYLEQFGRVLALTAAKAADVSDVLTYTRFAETAIVVEQALHASYFADFGVSEKGVMQPVCHHYTHFLRSTAALDPVEVSMAATLPCFRIYAEVGAHIYAGHSSKGNPYQRWIDTYAGEDFMRSVRRAIDCCDRVAEQSSPSVRTRMNEAFICAARMEFAFWDAAYRMHTWDI</sequence>
<comment type="catalytic activity">
    <reaction evidence="1">
        <text>4-amino-5-aminomethyl-2-methylpyrimidine + H2O = 4-amino-5-hydroxymethyl-2-methylpyrimidine + NH4(+)</text>
        <dbReference type="Rhea" id="RHEA:31799"/>
        <dbReference type="ChEBI" id="CHEBI:15377"/>
        <dbReference type="ChEBI" id="CHEBI:16892"/>
        <dbReference type="ChEBI" id="CHEBI:28938"/>
        <dbReference type="ChEBI" id="CHEBI:63416"/>
        <dbReference type="EC" id="3.5.99.2"/>
    </reaction>
</comment>
<keyword evidence="1" id="KW-0378">Hydrolase</keyword>
<dbReference type="SUPFAM" id="SSF48613">
    <property type="entry name" value="Heme oxygenase-like"/>
    <property type="match status" value="1"/>
</dbReference>
<proteinExistence type="inferred from homology"/>
<dbReference type="InterPro" id="IPR016084">
    <property type="entry name" value="Haem_Oase-like_multi-hlx"/>
</dbReference>
<comment type="similarity">
    <text evidence="1">Belongs to the TenA family.</text>
</comment>
<dbReference type="Pfam" id="PF03070">
    <property type="entry name" value="TENA_THI-4"/>
    <property type="match status" value="1"/>
</dbReference>
<dbReference type="PANTHER" id="PTHR43198">
    <property type="entry name" value="BIFUNCTIONAL TH2 PROTEIN"/>
    <property type="match status" value="1"/>
</dbReference>
<dbReference type="CDD" id="cd19365">
    <property type="entry name" value="TenA_C-like"/>
    <property type="match status" value="1"/>
</dbReference>
<evidence type="ECO:0000313" key="3">
    <source>
        <dbReference type="EMBL" id="GAA4455414.1"/>
    </source>
</evidence>
<dbReference type="RefSeq" id="WP_344825978.1">
    <property type="nucleotide sequence ID" value="NZ_BAABEZ010000022.1"/>
</dbReference>
<evidence type="ECO:0000256" key="1">
    <source>
        <dbReference type="RuleBase" id="RU363093"/>
    </source>
</evidence>
<dbReference type="Proteomes" id="UP001501410">
    <property type="component" value="Unassembled WGS sequence"/>
</dbReference>
<keyword evidence="4" id="KW-1185">Reference proteome</keyword>
<protein>
    <recommendedName>
        <fullName evidence="1">Aminopyrimidine aminohydrolase</fullName>
        <ecNumber evidence="1">3.5.99.2</ecNumber>
    </recommendedName>
</protein>
<comment type="pathway">
    <text evidence="1">Cofactor biosynthesis; thiamine diphosphate biosynthesis.</text>
</comment>
<accession>A0ABP8MWM4</accession>
<evidence type="ECO:0000259" key="2">
    <source>
        <dbReference type="Pfam" id="PF03070"/>
    </source>
</evidence>
<dbReference type="Gene3D" id="1.20.910.10">
    <property type="entry name" value="Heme oxygenase-like"/>
    <property type="match status" value="1"/>
</dbReference>
<dbReference type="InterPro" id="IPR050967">
    <property type="entry name" value="Thiamine_Salvage_TenA"/>
</dbReference>
<dbReference type="EMBL" id="BAABEZ010000022">
    <property type="protein sequence ID" value="GAA4455414.1"/>
    <property type="molecule type" value="Genomic_DNA"/>
</dbReference>
<name>A0ABP8MWM4_9BACT</name>
<comment type="function">
    <text evidence="1">Catalyzes an amino-pyrimidine hydrolysis reaction at the C5' of the pyrimidine moiety of thiamine compounds, a reaction that is part of a thiamine salvage pathway.</text>
</comment>
<dbReference type="EC" id="3.5.99.2" evidence="1"/>
<gene>
    <name evidence="3" type="primary">tenA</name>
    <name evidence="3" type="ORF">GCM10023092_19040</name>
</gene>
<dbReference type="InterPro" id="IPR027574">
    <property type="entry name" value="Thiaminase_II"/>
</dbReference>
<comment type="caution">
    <text evidence="3">The sequence shown here is derived from an EMBL/GenBank/DDBJ whole genome shotgun (WGS) entry which is preliminary data.</text>
</comment>
<feature type="domain" description="Thiaminase-2/PQQC" evidence="2">
    <location>
        <begin position="8"/>
        <end position="211"/>
    </location>
</feature>
<evidence type="ECO:0000313" key="4">
    <source>
        <dbReference type="Proteomes" id="UP001501410"/>
    </source>
</evidence>
<dbReference type="PANTHER" id="PTHR43198:SF2">
    <property type="entry name" value="SI:CH1073-67J19.1-RELATED"/>
    <property type="match status" value="1"/>
</dbReference>
<organism evidence="3 4">
    <name type="scientific">Rurimicrobium arvi</name>
    <dbReference type="NCBI Taxonomy" id="2049916"/>
    <lineage>
        <taxon>Bacteria</taxon>
        <taxon>Pseudomonadati</taxon>
        <taxon>Bacteroidota</taxon>
        <taxon>Chitinophagia</taxon>
        <taxon>Chitinophagales</taxon>
        <taxon>Chitinophagaceae</taxon>
        <taxon>Rurimicrobium</taxon>
    </lineage>
</organism>
<comment type="catalytic activity">
    <reaction evidence="1">
        <text>thiamine + H2O = 5-(2-hydroxyethyl)-4-methylthiazole + 4-amino-5-hydroxymethyl-2-methylpyrimidine + H(+)</text>
        <dbReference type="Rhea" id="RHEA:17509"/>
        <dbReference type="ChEBI" id="CHEBI:15377"/>
        <dbReference type="ChEBI" id="CHEBI:15378"/>
        <dbReference type="ChEBI" id="CHEBI:16892"/>
        <dbReference type="ChEBI" id="CHEBI:17957"/>
        <dbReference type="ChEBI" id="CHEBI:18385"/>
        <dbReference type="EC" id="3.5.99.2"/>
    </reaction>
</comment>